<name>A0A9D1MRE3_9PROT</name>
<dbReference type="Pfam" id="PF09864">
    <property type="entry name" value="MliC"/>
    <property type="match status" value="1"/>
</dbReference>
<sequence>MKKFLLCGMSLLALAGCGDKKEVVMCGDYEVQMTLSENGEKLNAIINGDEMVLDLAISASGARYVGELNETIVTLWNKGEDWTLFLNDGEPISCVAK</sequence>
<reference evidence="6" key="2">
    <citation type="journal article" date="2021" name="PeerJ">
        <title>Extensive microbial diversity within the chicken gut microbiome revealed by metagenomics and culture.</title>
        <authorList>
            <person name="Gilroy R."/>
            <person name="Ravi A."/>
            <person name="Getino M."/>
            <person name="Pursley I."/>
            <person name="Horton D.L."/>
            <person name="Alikhan N.F."/>
            <person name="Baker D."/>
            <person name="Gharbi K."/>
            <person name="Hall N."/>
            <person name="Watson M."/>
            <person name="Adriaenssens E.M."/>
            <person name="Foster-Nyarko E."/>
            <person name="Jarju S."/>
            <person name="Secka A."/>
            <person name="Antonio M."/>
            <person name="Oren A."/>
            <person name="Chaudhuri R.R."/>
            <person name="La Ragione R."/>
            <person name="Hildebrand F."/>
            <person name="Pallen M.J."/>
        </authorList>
    </citation>
    <scope>NUCLEOTIDE SEQUENCE</scope>
    <source>
        <strain evidence="6">CHK136-897</strain>
    </source>
</reference>
<feature type="domain" description="C-type lysozyme inhibitor" evidence="5">
    <location>
        <begin position="26"/>
        <end position="91"/>
    </location>
</feature>
<gene>
    <name evidence="6" type="ORF">IAC63_01720</name>
</gene>
<dbReference type="InterPro" id="IPR018660">
    <property type="entry name" value="MliC"/>
</dbReference>
<evidence type="ECO:0000313" key="6">
    <source>
        <dbReference type="EMBL" id="HIU65338.1"/>
    </source>
</evidence>
<dbReference type="InterPro" id="IPR036328">
    <property type="entry name" value="MliC_sf"/>
</dbReference>
<keyword evidence="1" id="KW-0732">Signal</keyword>
<protein>
    <submittedName>
        <fullName evidence="6">MliC family protein</fullName>
    </submittedName>
</protein>
<keyword evidence="3" id="KW-0564">Palmitate</keyword>
<comment type="caution">
    <text evidence="6">The sequence shown here is derived from an EMBL/GenBank/DDBJ whole genome shotgun (WGS) entry which is preliminary data.</text>
</comment>
<organism evidence="6 7">
    <name type="scientific">Candidatus Enterousia avicola</name>
    <dbReference type="NCBI Taxonomy" id="2840787"/>
    <lineage>
        <taxon>Bacteria</taxon>
        <taxon>Pseudomonadati</taxon>
        <taxon>Pseudomonadota</taxon>
        <taxon>Alphaproteobacteria</taxon>
        <taxon>Candidatus Enterousia</taxon>
    </lineage>
</organism>
<dbReference type="Proteomes" id="UP000824142">
    <property type="component" value="Unassembled WGS sequence"/>
</dbReference>
<dbReference type="EMBL" id="DVNO01000012">
    <property type="protein sequence ID" value="HIU65338.1"/>
    <property type="molecule type" value="Genomic_DNA"/>
</dbReference>
<reference evidence="6" key="1">
    <citation type="submission" date="2020-10" db="EMBL/GenBank/DDBJ databases">
        <authorList>
            <person name="Gilroy R."/>
        </authorList>
    </citation>
    <scope>NUCLEOTIDE SEQUENCE</scope>
    <source>
        <strain evidence="6">CHK136-897</strain>
    </source>
</reference>
<proteinExistence type="predicted"/>
<dbReference type="AlphaFoldDB" id="A0A9D1MRE3"/>
<evidence type="ECO:0000256" key="4">
    <source>
        <dbReference type="ARBA" id="ARBA00023288"/>
    </source>
</evidence>
<accession>A0A9D1MRE3</accession>
<dbReference type="Gene3D" id="2.40.128.200">
    <property type="match status" value="1"/>
</dbReference>
<keyword evidence="4" id="KW-0449">Lipoprotein</keyword>
<evidence type="ECO:0000256" key="3">
    <source>
        <dbReference type="ARBA" id="ARBA00023139"/>
    </source>
</evidence>
<dbReference type="SUPFAM" id="SSF141488">
    <property type="entry name" value="YdhA-like"/>
    <property type="match status" value="1"/>
</dbReference>
<keyword evidence="2" id="KW-0472">Membrane</keyword>
<evidence type="ECO:0000259" key="5">
    <source>
        <dbReference type="Pfam" id="PF09864"/>
    </source>
</evidence>
<evidence type="ECO:0000256" key="2">
    <source>
        <dbReference type="ARBA" id="ARBA00023136"/>
    </source>
</evidence>
<evidence type="ECO:0000256" key="1">
    <source>
        <dbReference type="ARBA" id="ARBA00022729"/>
    </source>
</evidence>
<evidence type="ECO:0000313" key="7">
    <source>
        <dbReference type="Proteomes" id="UP000824142"/>
    </source>
</evidence>
<dbReference type="PROSITE" id="PS51257">
    <property type="entry name" value="PROKAR_LIPOPROTEIN"/>
    <property type="match status" value="1"/>
</dbReference>